<dbReference type="InterPro" id="IPR001681">
    <property type="entry name" value="Neurokn_rcpt"/>
</dbReference>
<keyword evidence="6 11" id="KW-0472">Membrane</keyword>
<dbReference type="SUPFAM" id="SSF81321">
    <property type="entry name" value="Family A G protein-coupled receptor-like"/>
    <property type="match status" value="1"/>
</dbReference>
<evidence type="ECO:0000256" key="5">
    <source>
        <dbReference type="ARBA" id="ARBA00023040"/>
    </source>
</evidence>
<keyword evidence="3 11" id="KW-0812">Transmembrane</keyword>
<protein>
    <recommendedName>
        <fullName evidence="12">G-protein coupled receptors family 1 profile domain-containing protein</fullName>
    </recommendedName>
</protein>
<evidence type="ECO:0000256" key="9">
    <source>
        <dbReference type="ARBA" id="ARBA00023224"/>
    </source>
</evidence>
<dbReference type="Proteomes" id="UP001476798">
    <property type="component" value="Unassembled WGS sequence"/>
</dbReference>
<dbReference type="Gene3D" id="1.20.1070.10">
    <property type="entry name" value="Rhodopsin 7-helix transmembrane proteins"/>
    <property type="match status" value="1"/>
</dbReference>
<feature type="non-terminal residue" evidence="13">
    <location>
        <position position="1"/>
    </location>
</feature>
<keyword evidence="7" id="KW-0449">Lipoprotein</keyword>
<keyword evidence="9" id="KW-0807">Transducer</keyword>
<keyword evidence="14" id="KW-1185">Reference proteome</keyword>
<feature type="compositionally biased region" description="Basic residues" evidence="10">
    <location>
        <begin position="162"/>
        <end position="171"/>
    </location>
</feature>
<gene>
    <name evidence="13" type="ORF">GOODEAATRI_024551</name>
</gene>
<dbReference type="PROSITE" id="PS50262">
    <property type="entry name" value="G_PROTEIN_RECEP_F1_2"/>
    <property type="match status" value="1"/>
</dbReference>
<evidence type="ECO:0000259" key="12">
    <source>
        <dbReference type="PROSITE" id="PS50262"/>
    </source>
</evidence>
<dbReference type="PRINTS" id="PR00237">
    <property type="entry name" value="GPCRRHODOPSN"/>
</dbReference>
<keyword evidence="7" id="KW-0564">Palmitate</keyword>
<organism evidence="13 14">
    <name type="scientific">Goodea atripinnis</name>
    <dbReference type="NCBI Taxonomy" id="208336"/>
    <lineage>
        <taxon>Eukaryota</taxon>
        <taxon>Metazoa</taxon>
        <taxon>Chordata</taxon>
        <taxon>Craniata</taxon>
        <taxon>Vertebrata</taxon>
        <taxon>Euteleostomi</taxon>
        <taxon>Actinopterygii</taxon>
        <taxon>Neopterygii</taxon>
        <taxon>Teleostei</taxon>
        <taxon>Neoteleostei</taxon>
        <taxon>Acanthomorphata</taxon>
        <taxon>Ovalentaria</taxon>
        <taxon>Atherinomorphae</taxon>
        <taxon>Cyprinodontiformes</taxon>
        <taxon>Goodeidae</taxon>
        <taxon>Goodea</taxon>
    </lineage>
</organism>
<dbReference type="PANTHER" id="PTHR46925">
    <property type="entry name" value="G-PROTEIN COUPLED RECEPTOR TKR-1-RELATED"/>
    <property type="match status" value="1"/>
</dbReference>
<evidence type="ECO:0000256" key="2">
    <source>
        <dbReference type="ARBA" id="ARBA00022475"/>
    </source>
</evidence>
<accession>A0ABV0PRB4</accession>
<reference evidence="13 14" key="1">
    <citation type="submission" date="2021-06" db="EMBL/GenBank/DDBJ databases">
        <authorList>
            <person name="Palmer J.M."/>
        </authorList>
    </citation>
    <scope>NUCLEOTIDE SEQUENCE [LARGE SCALE GENOMIC DNA]</scope>
    <source>
        <strain evidence="13 14">GA_2019</strain>
        <tissue evidence="13">Muscle</tissue>
    </source>
</reference>
<evidence type="ECO:0000256" key="6">
    <source>
        <dbReference type="ARBA" id="ARBA00023136"/>
    </source>
</evidence>
<feature type="domain" description="G-protein coupled receptors family 1 profile" evidence="12">
    <location>
        <begin position="1"/>
        <end position="60"/>
    </location>
</feature>
<evidence type="ECO:0000256" key="7">
    <source>
        <dbReference type="ARBA" id="ARBA00023139"/>
    </source>
</evidence>
<evidence type="ECO:0000256" key="11">
    <source>
        <dbReference type="SAM" id="Phobius"/>
    </source>
</evidence>
<evidence type="ECO:0000256" key="1">
    <source>
        <dbReference type="ARBA" id="ARBA00004651"/>
    </source>
</evidence>
<feature type="transmembrane region" description="Helical" evidence="11">
    <location>
        <begin position="41"/>
        <end position="60"/>
    </location>
</feature>
<dbReference type="EMBL" id="JAHRIO010082727">
    <property type="protein sequence ID" value="MEQ2186034.1"/>
    <property type="molecule type" value="Genomic_DNA"/>
</dbReference>
<comment type="subcellular location">
    <subcellularLocation>
        <location evidence="1">Cell membrane</location>
        <topology evidence="1">Multi-pass membrane protein</topology>
    </subcellularLocation>
</comment>
<comment type="caution">
    <text evidence="13">The sequence shown here is derived from an EMBL/GenBank/DDBJ whole genome shotgun (WGS) entry which is preliminary data.</text>
</comment>
<feature type="transmembrane region" description="Helical" evidence="11">
    <location>
        <begin position="80"/>
        <end position="98"/>
    </location>
</feature>
<keyword evidence="4 11" id="KW-1133">Transmembrane helix</keyword>
<proteinExistence type="predicted"/>
<dbReference type="InterPro" id="IPR000276">
    <property type="entry name" value="GPCR_Rhodpsn"/>
</dbReference>
<feature type="region of interest" description="Disordered" evidence="10">
    <location>
        <begin position="152"/>
        <end position="204"/>
    </location>
</feature>
<evidence type="ECO:0000256" key="10">
    <source>
        <dbReference type="SAM" id="MobiDB-lite"/>
    </source>
</evidence>
<feature type="transmembrane region" description="Helical" evidence="11">
    <location>
        <begin position="6"/>
        <end position="29"/>
    </location>
</feature>
<evidence type="ECO:0000256" key="4">
    <source>
        <dbReference type="ARBA" id="ARBA00022989"/>
    </source>
</evidence>
<keyword evidence="8" id="KW-0675">Receptor</keyword>
<evidence type="ECO:0000256" key="3">
    <source>
        <dbReference type="ARBA" id="ARBA00022692"/>
    </source>
</evidence>
<name>A0ABV0PRB4_9TELE</name>
<dbReference type="InterPro" id="IPR017452">
    <property type="entry name" value="GPCR_Rhodpsn_7TM"/>
</dbReference>
<keyword evidence="2" id="KW-1003">Cell membrane</keyword>
<evidence type="ECO:0000256" key="8">
    <source>
        <dbReference type="ARBA" id="ARBA00023170"/>
    </source>
</evidence>
<sequence>VVKMMIIVVVTFALCWLPYHVYFIVTGLNQRLKKMKYMQQVYLSVLWLAMSSTMYNPIIYCCLNSRWVPSRSVDVYNSSFNSASTFNALFFNYTYLRFRAGFKRAFRWCPFIKVSSYDELELRSIRLQQTRQSSMYTLTRMDTTMVVVYDPAEGNGGGGGRTHSRSTRKRSYVTSRQAEITASNDTRARTQNGVAPKAEIEEFS</sequence>
<dbReference type="Pfam" id="PF00001">
    <property type="entry name" value="7tm_1"/>
    <property type="match status" value="1"/>
</dbReference>
<evidence type="ECO:0000313" key="14">
    <source>
        <dbReference type="Proteomes" id="UP001476798"/>
    </source>
</evidence>
<feature type="compositionally biased region" description="Polar residues" evidence="10">
    <location>
        <begin position="172"/>
        <end position="193"/>
    </location>
</feature>
<keyword evidence="5" id="KW-0297">G-protein coupled receptor</keyword>
<evidence type="ECO:0000313" key="13">
    <source>
        <dbReference type="EMBL" id="MEQ2186034.1"/>
    </source>
</evidence>
<dbReference type="PANTHER" id="PTHR46925:SF1">
    <property type="entry name" value="NEUROMEDIN-K RECEPTOR"/>
    <property type="match status" value="1"/>
</dbReference>